<dbReference type="Proteomes" id="UP000035740">
    <property type="component" value="Unassembled WGS sequence"/>
</dbReference>
<keyword evidence="3" id="KW-1185">Reference proteome</keyword>
<organism evidence="2 3">
    <name type="scientific">Beta vulgaris subsp. vulgaris</name>
    <name type="common">Beet</name>
    <dbReference type="NCBI Taxonomy" id="3555"/>
    <lineage>
        <taxon>Eukaryota</taxon>
        <taxon>Viridiplantae</taxon>
        <taxon>Streptophyta</taxon>
        <taxon>Embryophyta</taxon>
        <taxon>Tracheophyta</taxon>
        <taxon>Spermatophyta</taxon>
        <taxon>Magnoliopsida</taxon>
        <taxon>eudicotyledons</taxon>
        <taxon>Gunneridae</taxon>
        <taxon>Pentapetalae</taxon>
        <taxon>Caryophyllales</taxon>
        <taxon>Chenopodiaceae</taxon>
        <taxon>Betoideae</taxon>
        <taxon>Beta</taxon>
    </lineage>
</organism>
<reference evidence="2 3" key="1">
    <citation type="journal article" date="2014" name="Nature">
        <title>The genome of the recently domesticated crop plant sugar beet (Beta vulgaris).</title>
        <authorList>
            <person name="Dohm J.C."/>
            <person name="Minoche A.E."/>
            <person name="Holtgrawe D."/>
            <person name="Capella-Gutierrez S."/>
            <person name="Zakrzewski F."/>
            <person name="Tafer H."/>
            <person name="Rupp O."/>
            <person name="Sorensen T.R."/>
            <person name="Stracke R."/>
            <person name="Reinhardt R."/>
            <person name="Goesmann A."/>
            <person name="Kraft T."/>
            <person name="Schulz B."/>
            <person name="Stadler P.F."/>
            <person name="Schmidt T."/>
            <person name="Gabaldon T."/>
            <person name="Lehrach H."/>
            <person name="Weisshaar B."/>
            <person name="Himmelbauer H."/>
        </authorList>
    </citation>
    <scope>NUCLEOTIDE SEQUENCE [LARGE SCALE GENOMIC DNA]</scope>
    <source>
        <tissue evidence="2">Taproot</tissue>
    </source>
</reference>
<evidence type="ECO:0000313" key="3">
    <source>
        <dbReference type="Proteomes" id="UP000035740"/>
    </source>
</evidence>
<dbReference type="eggNOG" id="ENOG502QU1T">
    <property type="taxonomic scope" value="Eukaryota"/>
</dbReference>
<dbReference type="OrthoDB" id="1817334at2759"/>
<feature type="compositionally biased region" description="Pro residues" evidence="1">
    <location>
        <begin position="212"/>
        <end position="222"/>
    </location>
</feature>
<evidence type="ECO:0000313" key="2">
    <source>
        <dbReference type="EMBL" id="KMS95437.1"/>
    </source>
</evidence>
<dbReference type="Gramene" id="KMS95437">
    <property type="protein sequence ID" value="KMS95437"/>
    <property type="gene ID" value="BVRB_008320"/>
</dbReference>
<feature type="compositionally biased region" description="Low complexity" evidence="1">
    <location>
        <begin position="200"/>
        <end position="211"/>
    </location>
</feature>
<proteinExistence type="predicted"/>
<dbReference type="AlphaFoldDB" id="A0A0J8B6M0"/>
<feature type="region of interest" description="Disordered" evidence="1">
    <location>
        <begin position="121"/>
        <end position="147"/>
    </location>
</feature>
<feature type="compositionally biased region" description="Basic residues" evidence="1">
    <location>
        <begin position="280"/>
        <end position="303"/>
    </location>
</feature>
<protein>
    <submittedName>
        <fullName evidence="2">Uncharacterized protein</fullName>
    </submittedName>
</protein>
<accession>A0A0J8B6M0</accession>
<dbReference type="EMBL" id="KQ090470">
    <property type="protein sequence ID" value="KMS95437.1"/>
    <property type="molecule type" value="Genomic_DNA"/>
</dbReference>
<evidence type="ECO:0000256" key="1">
    <source>
        <dbReference type="SAM" id="MobiDB-lite"/>
    </source>
</evidence>
<name>A0A0J8B6M0_BETVV</name>
<sequence length="309" mass="35105">MEGMWLLCDYKGKQFDVRVEDVDLTSIIDLFNEIHDESVKQGVWLPENFRVHYKHPRTKKLVELYDDPHLSNMWGGFVGLDTVEVFIEDTQQPPRFVMKLVKDLREEKRKAEAEKLRKIAEEKEREREEERKRQEEEDELRELEEQMPPVAIEIPVYNPDDMSVMEYLRIFSQEEVVMGESQPEAESQAHSPAPPPPQTQPQTQSPVHPFQASPPPSPPPETQPQTQSPPQASPPPSPPPETQPQTQSPPQASPPPSHPTERQTHSDPQSSKPAASKKVGAAKKKGAKKGFKAAKTTAKRKIGKKEEGR</sequence>
<gene>
    <name evidence="2" type="ORF">BVRB_008320</name>
</gene>
<feature type="compositionally biased region" description="Pro residues" evidence="1">
    <location>
        <begin position="231"/>
        <end position="242"/>
    </location>
</feature>
<feature type="region of interest" description="Disordered" evidence="1">
    <location>
        <begin position="178"/>
        <end position="309"/>
    </location>
</feature>
<feature type="compositionally biased region" description="Basic and acidic residues" evidence="1">
    <location>
        <begin position="121"/>
        <end position="135"/>
    </location>
</feature>